<dbReference type="SUPFAM" id="SSF52113">
    <property type="entry name" value="BRCT domain"/>
    <property type="match status" value="1"/>
</dbReference>
<dbReference type="EMBL" id="JAVRRL010000060">
    <property type="protein sequence ID" value="KAK5109677.1"/>
    <property type="molecule type" value="Genomic_DNA"/>
</dbReference>
<feature type="compositionally biased region" description="Basic and acidic residues" evidence="1">
    <location>
        <begin position="133"/>
        <end position="144"/>
    </location>
</feature>
<dbReference type="Gene3D" id="3.40.50.10190">
    <property type="entry name" value="BRCT domain"/>
    <property type="match status" value="1"/>
</dbReference>
<feature type="region of interest" description="Disordered" evidence="1">
    <location>
        <begin position="126"/>
        <end position="159"/>
    </location>
</feature>
<evidence type="ECO:0000313" key="4">
    <source>
        <dbReference type="Proteomes" id="UP001310890"/>
    </source>
</evidence>
<dbReference type="CDD" id="cd17716">
    <property type="entry name" value="BRCT_microcephalin_rpt1"/>
    <property type="match status" value="1"/>
</dbReference>
<feature type="region of interest" description="Disordered" evidence="1">
    <location>
        <begin position="907"/>
        <end position="973"/>
    </location>
</feature>
<evidence type="ECO:0000256" key="1">
    <source>
        <dbReference type="SAM" id="MobiDB-lite"/>
    </source>
</evidence>
<accession>A0AAN7YMQ9</accession>
<dbReference type="PROSITE" id="PS50172">
    <property type="entry name" value="BRCT"/>
    <property type="match status" value="1"/>
</dbReference>
<comment type="caution">
    <text evidence="3">The sequence shown here is derived from an EMBL/GenBank/DDBJ whole genome shotgun (WGS) entry which is preliminary data.</text>
</comment>
<gene>
    <name evidence="3" type="ORF">LTR62_006799</name>
</gene>
<feature type="compositionally biased region" description="Polar residues" evidence="1">
    <location>
        <begin position="1140"/>
        <end position="1152"/>
    </location>
</feature>
<feature type="domain" description="BRCT" evidence="2">
    <location>
        <begin position="1003"/>
        <end position="1076"/>
    </location>
</feature>
<feature type="compositionally biased region" description="Polar residues" evidence="1">
    <location>
        <begin position="664"/>
        <end position="678"/>
    </location>
</feature>
<feature type="compositionally biased region" description="Polar residues" evidence="1">
    <location>
        <begin position="237"/>
        <end position="247"/>
    </location>
</feature>
<feature type="region of interest" description="Disordered" evidence="1">
    <location>
        <begin position="1117"/>
        <end position="1223"/>
    </location>
</feature>
<proteinExistence type="predicted"/>
<name>A0AAN7YMQ9_9PEZI</name>
<dbReference type="AlphaFoldDB" id="A0AAN7YMQ9"/>
<feature type="compositionally biased region" description="Basic and acidic residues" evidence="1">
    <location>
        <begin position="1201"/>
        <end position="1212"/>
    </location>
</feature>
<evidence type="ECO:0000259" key="2">
    <source>
        <dbReference type="PROSITE" id="PS50172"/>
    </source>
</evidence>
<feature type="region of interest" description="Disordered" evidence="1">
    <location>
        <begin position="72"/>
        <end position="106"/>
    </location>
</feature>
<feature type="compositionally biased region" description="Polar residues" evidence="1">
    <location>
        <begin position="1"/>
        <end position="12"/>
    </location>
</feature>
<feature type="compositionally biased region" description="Polar residues" evidence="1">
    <location>
        <begin position="929"/>
        <end position="951"/>
    </location>
</feature>
<organism evidence="3 4">
    <name type="scientific">Meristemomyces frigidus</name>
    <dbReference type="NCBI Taxonomy" id="1508187"/>
    <lineage>
        <taxon>Eukaryota</taxon>
        <taxon>Fungi</taxon>
        <taxon>Dikarya</taxon>
        <taxon>Ascomycota</taxon>
        <taxon>Pezizomycotina</taxon>
        <taxon>Dothideomycetes</taxon>
        <taxon>Dothideomycetidae</taxon>
        <taxon>Mycosphaerellales</taxon>
        <taxon>Teratosphaeriaceae</taxon>
        <taxon>Meristemomyces</taxon>
    </lineage>
</organism>
<feature type="region of interest" description="Disordered" evidence="1">
    <location>
        <begin position="664"/>
        <end position="683"/>
    </location>
</feature>
<dbReference type="InterPro" id="IPR036420">
    <property type="entry name" value="BRCT_dom_sf"/>
</dbReference>
<feature type="compositionally biased region" description="Acidic residues" evidence="1">
    <location>
        <begin position="268"/>
        <end position="288"/>
    </location>
</feature>
<dbReference type="Proteomes" id="UP001310890">
    <property type="component" value="Unassembled WGS sequence"/>
</dbReference>
<evidence type="ECO:0000313" key="3">
    <source>
        <dbReference type="EMBL" id="KAK5109677.1"/>
    </source>
</evidence>
<feature type="region of interest" description="Disordered" evidence="1">
    <location>
        <begin position="1"/>
        <end position="57"/>
    </location>
</feature>
<feature type="region of interest" description="Disordered" evidence="1">
    <location>
        <begin position="840"/>
        <end position="869"/>
    </location>
</feature>
<reference evidence="3" key="1">
    <citation type="submission" date="2023-08" db="EMBL/GenBank/DDBJ databases">
        <title>Black Yeasts Isolated from many extreme environments.</title>
        <authorList>
            <person name="Coleine C."/>
            <person name="Stajich J.E."/>
            <person name="Selbmann L."/>
        </authorList>
    </citation>
    <scope>NUCLEOTIDE SEQUENCE</scope>
    <source>
        <strain evidence="3">CCFEE 5401</strain>
    </source>
</reference>
<feature type="region of interest" description="Disordered" evidence="1">
    <location>
        <begin position="420"/>
        <end position="443"/>
    </location>
</feature>
<feature type="region of interest" description="Disordered" evidence="1">
    <location>
        <begin position="221"/>
        <end position="307"/>
    </location>
</feature>
<feature type="compositionally biased region" description="Basic residues" evidence="1">
    <location>
        <begin position="25"/>
        <end position="35"/>
    </location>
</feature>
<protein>
    <recommendedName>
        <fullName evidence="2">BRCT domain-containing protein</fullName>
    </recommendedName>
</protein>
<sequence length="1223" mass="132359">MVSTRRTAQTEPSADMVDADLNNTLRKKPVRKASAKKAETDAKPIIKTTRGRKATIQSGEAVEGDIISTLQAKKAPGRPKKAVDEQAVEKVATVSRPAKSARTTALRSKRTEVLLDEQTNDVSYVKAPGGRQTRAEKAQVERLSPKKITQVAKTRASKTDTCAPAAKVVASAQTTARPISRATRARVVSDENAILLDQAVEAEEEEDVAVALNTPTKIASPAKCSTRKRADSEHSMSSRGTTPSASLAPTFDALEDEEEKIACKQGSESEDELAGDDSEVFEGSDDELCGPKTPMKRTSPGASARYQASARKAAQEYDNTMAKIATPKLLEPIHDATTPKTQGHRSMLSLLRSPEYAMTASRTRGERLGGSVLCTDPDYSVQVPGTPVVDTVGAEGEDGETTHVDDNLMQYEAIIEEDKTTVSEHEVPPPTSTGPQKICDDPDETILVDGEESASDIPSGDEDEDPFATEDTVLVVAQDAKVAHPRSDDNEASVLPPSPTPETMIWDNIRLDLTVPINFDAHFQNVTLAPAYSGIETGAIDKDSSHFGLNICDAPLSTNATEPDDLHDDSLLIDGLEDEIADEGTVDFRDFLNVNALAEYTQAMDSPPAAQSADAEDGSDSDATVLISEQPVEEAEPDFEVPHYARPTIAFDARRKSLPVFNCQTPTNVRSRPNTSDGASMPRMPLVFHRPWVATPGSRRQSVVQTAEDKAEQTPTLTPIKRRESLVAGVGTIRVEEHAKTIAGPPRYRTPMRQIKNHSATVKRMSADAITPRASTLRPRNIAAAAATISTPKIDDESETSFALETPTTHNAQERYPLLSHRKPQHDQAQTVAPPARFQTPIRRSPRRPATVSKMAAQTSTSQKPGVRQEVKQVTPQALPQATTAVISTPVVQSERFPRLAARSTYTEHAKTVSAPRFSTPLRSPAKRPSTTQKQGSLHKTAVANSTSVATRTPVKTPLKPPAMTPGQVPMTPHPSAPLRAIVAMVEIYTLEGASTSAPFTALLHRLGAKTTKTWNDRVTHVVFKDGSPTTLQRVRLHNKGVAESGDGSPIYCVNSRWISDCDTQGRRVEETDDEYVVDVTEVPRGGGRRRKSMEPSALINLGGNIIRDHLRKSSIGRSSLGRSQPKFAEQTPAKLELNVSVSTTPEAPSSQESSTSDKENESENENELADVDQVSSPATPAYLAAPEKLVQQTAPLNRMRKLEPKAKEAGKMRRLTYFNGGA</sequence>
<dbReference type="InterPro" id="IPR001357">
    <property type="entry name" value="BRCT_dom"/>
</dbReference>